<proteinExistence type="predicted"/>
<dbReference type="Proteomes" id="UP000202740">
    <property type="component" value="Segment"/>
</dbReference>
<accession>M1TVR4</accession>
<evidence type="ECO:0000313" key="1">
    <source>
        <dbReference type="EMBL" id="AGG54514.1"/>
    </source>
</evidence>
<dbReference type="KEGG" id="vg:15013322"/>
<dbReference type="EMBL" id="HQ316584">
    <property type="protein sequence ID" value="AGG54514.1"/>
    <property type="molecule type" value="Genomic_DNA"/>
</dbReference>
<sequence>MELILSRVPLDQPIDIDRNDRPANAIRDVLAIEEEWIIDPDLREELSLIDLDDHSKR</sequence>
<dbReference type="RefSeq" id="YP_007676858.1">
    <property type="nucleotide sequence ID" value="NC_020872.1"/>
</dbReference>
<reference evidence="1 2" key="1">
    <citation type="submission" date="2010-03" db="EMBL/GenBank/DDBJ databases">
        <title>The Genome Sequence of Cyanophage P-SSP9.</title>
        <authorList>
            <consortium name="The Broad Institute Genome Sequencing Platform"/>
            <person name="Henn M.R."/>
            <person name="Sullivan M.S."/>
            <person name="Osburne M.S."/>
            <person name="Levin J."/>
            <person name="Malboeuf C."/>
            <person name="Casali M."/>
            <person name="Russ C."/>
            <person name="Lennon N."/>
            <person name="Erlich R."/>
            <person name="Young S.K."/>
            <person name="Koehrsen M."/>
            <person name="Yandava C."/>
            <person name="Zeng Q."/>
            <person name="Alvarado L."/>
            <person name="Anderson S."/>
            <person name="Berlin A."/>
            <person name="Borenstein D."/>
            <person name="Chen Z."/>
            <person name="Engels R."/>
            <person name="Freedman E."/>
            <person name="Gellesch M."/>
            <person name="Goldberg J."/>
            <person name="Green L."/>
            <person name="Griggs A."/>
            <person name="Gujja S."/>
            <person name="Heiman D."/>
            <person name="Hepburn T."/>
            <person name="Howarth C."/>
            <person name="Jen D."/>
            <person name="Larson L."/>
            <person name="Lewis B."/>
            <person name="Mehta T."/>
            <person name="Park D."/>
            <person name="Pearson M."/>
            <person name="Roberts A."/>
            <person name="Ryan E."/>
            <person name="Saif S."/>
            <person name="Shea T."/>
            <person name="Shenoy N."/>
            <person name="Sisk P."/>
            <person name="Stolte C."/>
            <person name="Sykes S."/>
            <person name="Walk T."/>
            <person name="White J."/>
            <person name="Yu Q."/>
            <person name="Coleman M.L."/>
            <person name="Huang K.H."/>
            <person name="Weigele P.R."/>
            <person name="DeFrancesco A.S."/>
            <person name="Kern S.E."/>
            <person name="Thompson L.R."/>
            <person name="Fu R."/>
            <person name="Hombeck B."/>
            <person name="Chisholm S.W."/>
            <person name="Haas B."/>
            <person name="Nusbaum C."/>
            <person name="Galagan J."/>
            <person name="Birren B."/>
        </authorList>
    </citation>
    <scope>NUCLEOTIDE SEQUENCE [LARGE SCALE GENOMIC DNA]</scope>
    <source>
        <strain evidence="1 2">P-SSP9</strain>
    </source>
</reference>
<gene>
    <name evidence="1" type="ORF">CYYG_00012</name>
</gene>
<protein>
    <submittedName>
        <fullName evidence="1">Uncharacterized protein</fullName>
    </submittedName>
</protein>
<dbReference type="GeneID" id="15013322"/>
<name>M1TVR4_9CAUD</name>
<evidence type="ECO:0000313" key="2">
    <source>
        <dbReference type="Proteomes" id="UP000202740"/>
    </source>
</evidence>
<keyword evidence="2" id="KW-1185">Reference proteome</keyword>
<organism evidence="1 2">
    <name type="scientific">Cyanophage SS120-1</name>
    <dbReference type="NCBI Taxonomy" id="616674"/>
    <lineage>
        <taxon>Viruses</taxon>
        <taxon>Duplodnaviria</taxon>
        <taxon>Heunggongvirae</taxon>
        <taxon>Uroviricota</taxon>
        <taxon>Caudoviricetes</taxon>
        <taxon>Autographivirales</taxon>
        <taxon>Banchanvirus</taxon>
        <taxon>Banchanvirus SS1201</taxon>
    </lineage>
</organism>